<evidence type="ECO:0000313" key="9">
    <source>
        <dbReference type="EMBL" id="GAV52607.1"/>
    </source>
</evidence>
<dbReference type="Proteomes" id="UP000187013">
    <property type="component" value="Unassembled WGS sequence"/>
</dbReference>
<comment type="caution">
    <text evidence="9">The sequence shown here is derived from an EMBL/GenBank/DDBJ whole genome shotgun (WGS) entry which is preliminary data.</text>
</comment>
<dbReference type="InterPro" id="IPR010729">
    <property type="entry name" value="Ribosomal_uL29_mit"/>
</dbReference>
<evidence type="ECO:0000256" key="3">
    <source>
        <dbReference type="ARBA" id="ARBA00022980"/>
    </source>
</evidence>
<keyword evidence="5" id="KW-0687">Ribonucleoprotein</keyword>
<dbReference type="EMBL" id="BDGX01000033">
    <property type="protein sequence ID" value="GAV52607.1"/>
    <property type="molecule type" value="Genomic_DNA"/>
</dbReference>
<dbReference type="GO" id="GO:0005762">
    <property type="term" value="C:mitochondrial large ribosomal subunit"/>
    <property type="evidence" value="ECO:0007669"/>
    <property type="project" value="TreeGrafter"/>
</dbReference>
<evidence type="ECO:0000256" key="6">
    <source>
        <dbReference type="ARBA" id="ARBA00035289"/>
    </source>
</evidence>
<protein>
    <recommendedName>
        <fullName evidence="6">Large ribosomal subunit protein uL29m</fullName>
    </recommendedName>
    <alternativeName>
        <fullName evidence="7">54S ribosomal protein L4, mitochondrial</fullName>
    </alternativeName>
</protein>
<evidence type="ECO:0000256" key="4">
    <source>
        <dbReference type="ARBA" id="ARBA00023128"/>
    </source>
</evidence>
<feature type="compositionally biased region" description="Basic residues" evidence="8">
    <location>
        <begin position="18"/>
        <end position="31"/>
    </location>
</feature>
<evidence type="ECO:0000256" key="8">
    <source>
        <dbReference type="SAM" id="MobiDB-lite"/>
    </source>
</evidence>
<feature type="region of interest" description="Disordered" evidence="8">
    <location>
        <begin position="1"/>
        <end position="55"/>
    </location>
</feature>
<dbReference type="GO" id="GO:0032543">
    <property type="term" value="P:mitochondrial translation"/>
    <property type="evidence" value="ECO:0007669"/>
    <property type="project" value="TreeGrafter"/>
</dbReference>
<dbReference type="OrthoDB" id="270763at2759"/>
<dbReference type="GO" id="GO:0003735">
    <property type="term" value="F:structural constituent of ribosome"/>
    <property type="evidence" value="ECO:0007669"/>
    <property type="project" value="InterPro"/>
</dbReference>
<reference evidence="9 10" key="1">
    <citation type="submission" date="2016-08" db="EMBL/GenBank/DDBJ databases">
        <title>Draft genome sequence of allopolyploid Zygosaccharomyces rouxii.</title>
        <authorList>
            <person name="Watanabe J."/>
            <person name="Uehara K."/>
            <person name="Mogi Y."/>
            <person name="Tsukioka Y."/>
        </authorList>
    </citation>
    <scope>NUCLEOTIDE SEQUENCE [LARGE SCALE GENOMIC DNA]</scope>
    <source>
        <strain evidence="9 10">NBRC 110957</strain>
    </source>
</reference>
<evidence type="ECO:0000256" key="5">
    <source>
        <dbReference type="ARBA" id="ARBA00023274"/>
    </source>
</evidence>
<keyword evidence="3" id="KW-0689">Ribosomal protein</keyword>
<comment type="subcellular location">
    <subcellularLocation>
        <location evidence="1">Mitochondrion</location>
    </subcellularLocation>
</comment>
<evidence type="ECO:0000256" key="1">
    <source>
        <dbReference type="ARBA" id="ARBA00004173"/>
    </source>
</evidence>
<evidence type="ECO:0000256" key="2">
    <source>
        <dbReference type="ARBA" id="ARBA00009254"/>
    </source>
</evidence>
<keyword evidence="4" id="KW-0496">Mitochondrion</keyword>
<name>A0A1Q3AA70_ZYGRO</name>
<dbReference type="PANTHER" id="PTHR21183:SF18">
    <property type="entry name" value="LARGE RIBOSOMAL SUBUNIT PROTEIN UL29M"/>
    <property type="match status" value="1"/>
</dbReference>
<proteinExistence type="inferred from homology"/>
<comment type="similarity">
    <text evidence="2">Belongs to the universal ribosomal protein uL29 family.</text>
</comment>
<dbReference type="Pfam" id="PF06984">
    <property type="entry name" value="MRP-L47"/>
    <property type="match status" value="1"/>
</dbReference>
<evidence type="ECO:0000256" key="7">
    <source>
        <dbReference type="ARBA" id="ARBA00035399"/>
    </source>
</evidence>
<dbReference type="Gene3D" id="6.10.330.20">
    <property type="match status" value="1"/>
</dbReference>
<organism evidence="9 10">
    <name type="scientific">Zygosaccharomyces rouxii</name>
    <dbReference type="NCBI Taxonomy" id="4956"/>
    <lineage>
        <taxon>Eukaryota</taxon>
        <taxon>Fungi</taxon>
        <taxon>Dikarya</taxon>
        <taxon>Ascomycota</taxon>
        <taxon>Saccharomycotina</taxon>
        <taxon>Saccharomycetes</taxon>
        <taxon>Saccharomycetales</taxon>
        <taxon>Saccharomycetaceae</taxon>
        <taxon>Zygosaccharomyces</taxon>
    </lineage>
</organism>
<accession>A0A1Q3AA70</accession>
<dbReference type="AlphaFoldDB" id="A0A1Q3AA70"/>
<sequence>MLFQRGLSTTARVSARTKFTRPKPKPPKRQNVRTPTQTTHHDNTLRIQPPIPPSAANIQCPDDHPLWQFFADKKFMRSPEELDFHSRPWSVPELRRKSFEDLHSLWYTCLKERNILARENHLLRNAVGGQQEFYEQVAEKVRTTMWRIRHVLSERDWAFRNAQKTFSTEKESFVKNFEKEFLELPQEQDEEAFEMLSRFQHAIFGINEFIDENLVDRRFVEGLKYVATLKLRKFASRDEEIQNFLAQCSEEGILDVGEAFVLFTSEHKLKNVKDACDAVKDLRESGNYVPRAQEVETVTQYIQRLVQAQLESSAP</sequence>
<dbReference type="Gene3D" id="6.10.140.1190">
    <property type="match status" value="1"/>
</dbReference>
<dbReference type="InterPro" id="IPR038340">
    <property type="entry name" value="MRP-L47_sf"/>
</dbReference>
<evidence type="ECO:0000313" key="10">
    <source>
        <dbReference type="Proteomes" id="UP000187013"/>
    </source>
</evidence>
<gene>
    <name evidence="9" type="ORF">ZYGR_0AG05980</name>
</gene>
<dbReference type="PANTHER" id="PTHR21183">
    <property type="entry name" value="RIBOSOMAL PROTEIN L47, MITOCHONDRIAL-RELATED"/>
    <property type="match status" value="1"/>
</dbReference>
<feature type="compositionally biased region" description="Polar residues" evidence="8">
    <location>
        <begin position="1"/>
        <end position="12"/>
    </location>
</feature>